<evidence type="ECO:0000256" key="9">
    <source>
        <dbReference type="SAM" id="Phobius"/>
    </source>
</evidence>
<evidence type="ECO:0000313" key="11">
    <source>
        <dbReference type="EMBL" id="KAF6228981.1"/>
    </source>
</evidence>
<evidence type="ECO:0000256" key="6">
    <source>
        <dbReference type="ARBA" id="ARBA00023136"/>
    </source>
</evidence>
<dbReference type="PANTHER" id="PTHR14969">
    <property type="entry name" value="SPHINGOSINE-1-PHOSPHATE PHOSPHOHYDROLASE"/>
    <property type="match status" value="1"/>
</dbReference>
<dbReference type="InterPro" id="IPR036938">
    <property type="entry name" value="PAP2/HPO_sf"/>
</dbReference>
<keyword evidence="5 9" id="KW-1133">Transmembrane helix</keyword>
<dbReference type="InterPro" id="IPR030382">
    <property type="entry name" value="MeTrfase_TRM5/TYW2"/>
</dbReference>
<evidence type="ECO:0000259" key="10">
    <source>
        <dbReference type="PROSITE" id="PS51684"/>
    </source>
</evidence>
<proteinExistence type="inferred from homology"/>
<dbReference type="PROSITE" id="PS51684">
    <property type="entry name" value="SAM_MT_TRM5_TYW2"/>
    <property type="match status" value="1"/>
</dbReference>
<keyword evidence="3" id="KW-0378">Hydrolase</keyword>
<feature type="compositionally biased region" description="Basic and acidic residues" evidence="8">
    <location>
        <begin position="502"/>
        <end position="516"/>
    </location>
</feature>
<name>A0A8H6FI71_9LECA</name>
<dbReference type="SUPFAM" id="SSF53335">
    <property type="entry name" value="S-adenosyl-L-methionine-dependent methyltransferases"/>
    <property type="match status" value="1"/>
</dbReference>
<dbReference type="AlphaFoldDB" id="A0A8H6FI71"/>
<reference evidence="11 12" key="1">
    <citation type="journal article" date="2020" name="Genomics">
        <title>Complete, high-quality genomes from long-read metagenomic sequencing of two wolf lichen thalli reveals enigmatic genome architecture.</title>
        <authorList>
            <person name="McKenzie S.K."/>
            <person name="Walston R.F."/>
            <person name="Allen J.L."/>
        </authorList>
    </citation>
    <scope>NUCLEOTIDE SEQUENCE [LARGE SCALE GENOMIC DNA]</scope>
    <source>
        <strain evidence="11">WasteWater1</strain>
    </source>
</reference>
<comment type="subcellular location">
    <subcellularLocation>
        <location evidence="1">Endoplasmic reticulum membrane</location>
        <topology evidence="1">Multi-pass membrane protein</topology>
    </subcellularLocation>
</comment>
<gene>
    <name evidence="11" type="ORF">HO133_007095</name>
</gene>
<feature type="transmembrane region" description="Helical" evidence="9">
    <location>
        <begin position="74"/>
        <end position="95"/>
    </location>
</feature>
<evidence type="ECO:0000256" key="1">
    <source>
        <dbReference type="ARBA" id="ARBA00004477"/>
    </source>
</evidence>
<accession>A0A8H6FI71</accession>
<dbReference type="InterPro" id="IPR000326">
    <property type="entry name" value="PAP2/HPO"/>
</dbReference>
<dbReference type="InterPro" id="IPR029063">
    <property type="entry name" value="SAM-dependent_MTases_sf"/>
</dbReference>
<feature type="region of interest" description="Disordered" evidence="8">
    <location>
        <begin position="409"/>
        <end position="472"/>
    </location>
</feature>
<comment type="similarity">
    <text evidence="7">Belongs to the type 2 lipid phosphate phosphatase family.</text>
</comment>
<dbReference type="Pfam" id="PF01569">
    <property type="entry name" value="PAP2"/>
    <property type="match status" value="1"/>
</dbReference>
<evidence type="ECO:0000313" key="12">
    <source>
        <dbReference type="Proteomes" id="UP000593566"/>
    </source>
</evidence>
<evidence type="ECO:0000256" key="3">
    <source>
        <dbReference type="ARBA" id="ARBA00022801"/>
    </source>
</evidence>
<protein>
    <recommendedName>
        <fullName evidence="10">SAM-dependent methyltransferase TRM5/TYW2-type domain-containing protein</fullName>
    </recommendedName>
</protein>
<feature type="region of interest" description="Disordered" evidence="8">
    <location>
        <begin position="486"/>
        <end position="516"/>
    </location>
</feature>
<feature type="domain" description="SAM-dependent methyltransferase TRM5/TYW2-type" evidence="10">
    <location>
        <begin position="873"/>
        <end position="1176"/>
    </location>
</feature>
<organism evidence="11 12">
    <name type="scientific">Letharia lupina</name>
    <dbReference type="NCBI Taxonomy" id="560253"/>
    <lineage>
        <taxon>Eukaryota</taxon>
        <taxon>Fungi</taxon>
        <taxon>Dikarya</taxon>
        <taxon>Ascomycota</taxon>
        <taxon>Pezizomycotina</taxon>
        <taxon>Lecanoromycetes</taxon>
        <taxon>OSLEUM clade</taxon>
        <taxon>Lecanoromycetidae</taxon>
        <taxon>Lecanorales</taxon>
        <taxon>Lecanorineae</taxon>
        <taxon>Parmeliaceae</taxon>
        <taxon>Letharia</taxon>
    </lineage>
</organism>
<evidence type="ECO:0000256" key="5">
    <source>
        <dbReference type="ARBA" id="ARBA00022989"/>
    </source>
</evidence>
<keyword evidence="2 9" id="KW-0812">Transmembrane</keyword>
<dbReference type="SMART" id="SM00014">
    <property type="entry name" value="acidPPc"/>
    <property type="match status" value="1"/>
</dbReference>
<dbReference type="EMBL" id="JACCJB010000003">
    <property type="protein sequence ID" value="KAF6228981.1"/>
    <property type="molecule type" value="Genomic_DNA"/>
</dbReference>
<dbReference type="Gene3D" id="1.20.144.10">
    <property type="entry name" value="Phosphatidic acid phosphatase type 2/haloperoxidase"/>
    <property type="match status" value="1"/>
</dbReference>
<dbReference type="GO" id="GO:0005789">
    <property type="term" value="C:endoplasmic reticulum membrane"/>
    <property type="evidence" value="ECO:0007669"/>
    <property type="project" value="UniProtKB-SubCell"/>
</dbReference>
<evidence type="ECO:0000256" key="8">
    <source>
        <dbReference type="SAM" id="MobiDB-lite"/>
    </source>
</evidence>
<dbReference type="CDD" id="cd03388">
    <property type="entry name" value="PAP2_SPPase1"/>
    <property type="match status" value="1"/>
</dbReference>
<dbReference type="GeneID" id="59335495"/>
<dbReference type="RefSeq" id="XP_037156623.1">
    <property type="nucleotide sequence ID" value="XM_037297988.1"/>
</dbReference>
<comment type="caution">
    <text evidence="11">The sequence shown here is derived from an EMBL/GenBank/DDBJ whole genome shotgun (WGS) entry which is preliminary data.</text>
</comment>
<evidence type="ECO:0000256" key="7">
    <source>
        <dbReference type="ARBA" id="ARBA00038324"/>
    </source>
</evidence>
<dbReference type="Gene3D" id="3.40.50.150">
    <property type="entry name" value="Vaccinia Virus protein VP39"/>
    <property type="match status" value="1"/>
</dbReference>
<dbReference type="SUPFAM" id="SSF48317">
    <property type="entry name" value="Acid phosphatase/Vanadium-dependent haloperoxidase"/>
    <property type="match status" value="1"/>
</dbReference>
<sequence>MSKPESFLQPLPNLNVVTNVEKLDAGLRGLDHYRTKLPLWRYIPRQRLIPLVRWETPHLAVIQRSVRSPALDTYFSITANLGTHTFFMVFLPILFWCGYTSLGRGMVHVLASGVFFSGFLKDMWCLPRPLSPPLNRITMSRSAALEYGFPSTHSTNAMSVAVYALFMLHAPDSSVPSAVTIGLEAASCCYAVSIVFGRLYCGMHGFFDVLVGSALGASLSIVQCLYGDSFDHFIHTGSFKAPTVVILIILVLVRIHPEPADDCPCFDDSVAFAGVMIGVELGNWHFGRSGRAWNEPVLATVPFDLEALGWPRTIARIVIGVLMVFAWREVMKPALLKSLPPIFRVVEMLGLSLPRRFFVQASEYQQVPNQKDDNVIPAVSEIPSLLTSFRHPRRSRSVSVGPQSEADAYETLAYRDKRRRQSKSEMTMATPRIDEKSSSEENGPGYFSISTSHRVSSRHPTAGLPTPATSNLDLYKSMTEPEQVLYTPLTPGTASGASSRRPSSERRQDEREEREMFSKLEKPRVRYDVEVITKLIVYTGIAWIAVEGAPILFETIGLGLVSGQLHGPAFEGPISQAEPQKLRNPVSKLGNYLVHPQQGRRLTLLAETGSLRRNVWFSICLAEQVLLSIGTAAALGSSWINGWIRSMQGIDFERLGSHRSRNPTDNSSTSRIALIVPKTRVQKIKDALEAHGILDKTVKIRPARLEEQKAYFEGTSIEPPLDVFFISTKLSVGIERVNSDTLPVKLDLLQSLGLVESEADIGIIDFKQSHDIRGFLESGRVCEDGSSSYQPSASETSSINPLARTIDYWLHQLPREEAERSFTRDAVPSYSWTYMIYPPLLLLPPTALSNLSSIFASKGQSIPKDFSSLWCLLSRDFKTSHIALNAPILASVSKEASAQGGGHPETNILRSPTGLAPLYGEFGPALSMSHVPTIADFSSAFWCTAQQNGIFQTWAPRYTMFSRGNISEKTRILSLKTLTEKQLGSRPEETSAVDLYAGIGYFAFSYAKAGVGKVLCWEINPWSVEGLMRGAQRNRWAVEVITDGQAFNKTINQGERLIVFQESNEHAARRIAAMKDSIPPVRHVNCGLLPSSKDSWEVAVQVLDPTGGWIHAHENIAKKDIEGRTEEVVCIFNRLVRDHCVHEPEEKWSVQCEHVEQVKSYAPGVMHYVLDISISPPG</sequence>
<evidence type="ECO:0000256" key="4">
    <source>
        <dbReference type="ARBA" id="ARBA00022824"/>
    </source>
</evidence>
<evidence type="ECO:0000256" key="2">
    <source>
        <dbReference type="ARBA" id="ARBA00022692"/>
    </source>
</evidence>
<dbReference type="GO" id="GO:0042392">
    <property type="term" value="F:sphingosine-1-phosphate phosphatase activity"/>
    <property type="evidence" value="ECO:0007669"/>
    <property type="project" value="TreeGrafter"/>
</dbReference>
<keyword evidence="6 9" id="KW-0472">Membrane</keyword>
<dbReference type="PANTHER" id="PTHR14969:SF28">
    <property type="entry name" value="DIHYDROSPHINGOSINE 1-PHOSPHATE PHOSPHATASE LCB3-RELATED"/>
    <property type="match status" value="1"/>
</dbReference>
<dbReference type="Proteomes" id="UP000593566">
    <property type="component" value="Unassembled WGS sequence"/>
</dbReference>
<keyword evidence="4" id="KW-0256">Endoplasmic reticulum</keyword>
<keyword evidence="12" id="KW-1185">Reference proteome</keyword>